<dbReference type="SUPFAM" id="SSF103084">
    <property type="entry name" value="Holliday junction resolvase RusA"/>
    <property type="match status" value="1"/>
</dbReference>
<sequence length="143" mass="15421">MSDLTTSTTLFVPGHPAAQGSKAFKGMRNGKPILVEQSGRVAPWRQSVATAARFVHPDLVTGPVSVRLEFVMPRPKSAKRDVVVPATKRTGDLDKLSRAVFDALSGSAFVDDAQVTELHATKRVALTDEAPGVRITLTTREQQ</sequence>
<dbReference type="RefSeq" id="WP_229705335.1">
    <property type="nucleotide sequence ID" value="NZ_BMCS01000003.1"/>
</dbReference>
<evidence type="ECO:0000313" key="2">
    <source>
        <dbReference type="Proteomes" id="UP000632454"/>
    </source>
</evidence>
<dbReference type="InterPro" id="IPR008822">
    <property type="entry name" value="Endonuclease_RusA-like"/>
</dbReference>
<reference evidence="2" key="1">
    <citation type="journal article" date="2019" name="Int. J. Syst. Evol. Microbiol.">
        <title>The Global Catalogue of Microorganisms (GCM) 10K type strain sequencing project: providing services to taxonomists for standard genome sequencing and annotation.</title>
        <authorList>
            <consortium name="The Broad Institute Genomics Platform"/>
            <consortium name="The Broad Institute Genome Sequencing Center for Infectious Disease"/>
            <person name="Wu L."/>
            <person name="Ma J."/>
        </authorList>
    </citation>
    <scope>NUCLEOTIDE SEQUENCE [LARGE SCALE GENOMIC DNA]</scope>
    <source>
        <strain evidence="2">CCM 7855</strain>
    </source>
</reference>
<proteinExistence type="predicted"/>
<keyword evidence="2" id="KW-1185">Reference proteome</keyword>
<dbReference type="InterPro" id="IPR036614">
    <property type="entry name" value="RusA-like_sf"/>
</dbReference>
<dbReference type="Pfam" id="PF05866">
    <property type="entry name" value="RusA"/>
    <property type="match status" value="1"/>
</dbReference>
<dbReference type="EMBL" id="BMCS01000003">
    <property type="protein sequence ID" value="GGF38965.1"/>
    <property type="molecule type" value="Genomic_DNA"/>
</dbReference>
<accession>A0ABQ1V728</accession>
<dbReference type="Proteomes" id="UP000632454">
    <property type="component" value="Unassembled WGS sequence"/>
</dbReference>
<dbReference type="Gene3D" id="3.30.1330.70">
    <property type="entry name" value="Holliday junction resolvase RusA"/>
    <property type="match status" value="1"/>
</dbReference>
<name>A0ABQ1V728_9NOCA</name>
<protein>
    <submittedName>
        <fullName evidence="1">Uncharacterized protein</fullName>
    </submittedName>
</protein>
<gene>
    <name evidence="1" type="ORF">GCM10007298_38320</name>
</gene>
<evidence type="ECO:0000313" key="1">
    <source>
        <dbReference type="EMBL" id="GGF38965.1"/>
    </source>
</evidence>
<organism evidence="1 2">
    <name type="scientific">Williamsia phyllosphaerae</name>
    <dbReference type="NCBI Taxonomy" id="885042"/>
    <lineage>
        <taxon>Bacteria</taxon>
        <taxon>Bacillati</taxon>
        <taxon>Actinomycetota</taxon>
        <taxon>Actinomycetes</taxon>
        <taxon>Mycobacteriales</taxon>
        <taxon>Nocardiaceae</taxon>
        <taxon>Williamsia</taxon>
    </lineage>
</organism>
<comment type="caution">
    <text evidence="1">The sequence shown here is derived from an EMBL/GenBank/DDBJ whole genome shotgun (WGS) entry which is preliminary data.</text>
</comment>